<evidence type="ECO:0000313" key="1">
    <source>
        <dbReference type="EMBL" id="SPQ18402.1"/>
    </source>
</evidence>
<reference evidence="1 2" key="1">
    <citation type="submission" date="2018-04" db="EMBL/GenBank/DDBJ databases">
        <authorList>
            <person name="Huttner S."/>
            <person name="Dainat J."/>
        </authorList>
    </citation>
    <scope>NUCLEOTIDE SEQUENCE [LARGE SCALE GENOMIC DNA]</scope>
</reference>
<evidence type="ECO:0000313" key="2">
    <source>
        <dbReference type="Proteomes" id="UP000289323"/>
    </source>
</evidence>
<accession>A0A446B7F6</accession>
<proteinExistence type="predicted"/>
<dbReference type="Proteomes" id="UP000289323">
    <property type="component" value="Unassembled WGS sequence"/>
</dbReference>
<organism evidence="1 2">
    <name type="scientific">Thermothielavioides terrestris</name>
    <dbReference type="NCBI Taxonomy" id="2587410"/>
    <lineage>
        <taxon>Eukaryota</taxon>
        <taxon>Fungi</taxon>
        <taxon>Dikarya</taxon>
        <taxon>Ascomycota</taxon>
        <taxon>Pezizomycotina</taxon>
        <taxon>Sordariomycetes</taxon>
        <taxon>Sordariomycetidae</taxon>
        <taxon>Sordariales</taxon>
        <taxon>Chaetomiaceae</taxon>
        <taxon>Thermothielavioides</taxon>
    </lineage>
</organism>
<name>A0A446B7F6_9PEZI</name>
<feature type="non-terminal residue" evidence="1">
    <location>
        <position position="1"/>
    </location>
</feature>
<protein>
    <submittedName>
        <fullName evidence="1">4982286d-bfce-4604-9371-87e9671d3244</fullName>
    </submittedName>
</protein>
<dbReference type="EMBL" id="OUUZ01000001">
    <property type="protein sequence ID" value="SPQ18402.1"/>
    <property type="molecule type" value="Genomic_DNA"/>
</dbReference>
<dbReference type="AlphaFoldDB" id="A0A446B7F6"/>
<sequence>TLGMLPLQLCHPADEQIDDRQIAVLAPGLSRRGEGRSILPLFLCARCPVQLPPRKGDDLAWAVSRAAFRQILSDTEQEFSLFCSARCIALSSSRLPEAGTELLFGVLRDAVRVHQLVHDVVVERGEINVHYGVDIGGRGLADPDTRVGGHGCYVVRGLDAPENRRCCFEVRESGVQNRPERRVPKLVSDAAMGRCLGTEGPRSRSFLRGAQLIPAARERAPVPVFCQQTPRLVGAIGAIWLEKSGRMREVWGCHERFPEWPDVGSSLRFTKVAGAGV</sequence>
<gene>
    <name evidence="1" type="ORF">TT172_LOCUS821</name>
</gene>